<evidence type="ECO:0000313" key="1">
    <source>
        <dbReference type="EMBL" id="KAF9648498.1"/>
    </source>
</evidence>
<dbReference type="EMBL" id="MU118012">
    <property type="protein sequence ID" value="KAF9648498.1"/>
    <property type="molecule type" value="Genomic_DNA"/>
</dbReference>
<name>A0ACB6ZGB7_THEGA</name>
<protein>
    <submittedName>
        <fullName evidence="1">Uncharacterized protein</fullName>
    </submittedName>
</protein>
<dbReference type="Proteomes" id="UP000886501">
    <property type="component" value="Unassembled WGS sequence"/>
</dbReference>
<comment type="caution">
    <text evidence="1">The sequence shown here is derived from an EMBL/GenBank/DDBJ whole genome shotgun (WGS) entry which is preliminary data.</text>
</comment>
<proteinExistence type="predicted"/>
<organism evidence="1 2">
    <name type="scientific">Thelephora ganbajun</name>
    <name type="common">Ganba fungus</name>
    <dbReference type="NCBI Taxonomy" id="370292"/>
    <lineage>
        <taxon>Eukaryota</taxon>
        <taxon>Fungi</taxon>
        <taxon>Dikarya</taxon>
        <taxon>Basidiomycota</taxon>
        <taxon>Agaricomycotina</taxon>
        <taxon>Agaricomycetes</taxon>
        <taxon>Thelephorales</taxon>
        <taxon>Thelephoraceae</taxon>
        <taxon>Thelephora</taxon>
    </lineage>
</organism>
<accession>A0ACB6ZGB7</accession>
<sequence>MATVARHIRSYYNPETERDELLLETGQIQVSTAPSHSRIHSGIGFSPSEERNVDGDDDQEEGVDPWLVELPYAPAKFNPSLKFVKSVLSYEDINDYIERGHESGLLEGEEKDRDAEEGRKGISSWYRNLSRTNVNTPVPPLVPEASTPVERTTRSGTLGYLVSSSGIINDSVITTPQRTSKQLPTSDPPSQSQEPLQPQPQSSGNTRRRNDWFTSKVLPHPSPIASGSNSPIPGQRPPPTLADMLARDPPPNKSQEAYTPPTWIMLPPSNPGFRMLQKSGWSEGEPLGPYFARRRDVVHEEQQPVAGPSNLGKRRVAPETRTTEIEIEGYDDIVEIKKEQVIDLTVSDGEEDASSGYEDTSDEDTMELDEALRSFNLPLATPNPASARPSPPQREGHGGKALLTPLPTVLKSDRLGIGLKAKTVGPYKASQKRVTHNAAALAAHVKADEERKLFKQKVGRGSRGFARAERRESEKRKHLLAYLNQ</sequence>
<evidence type="ECO:0000313" key="2">
    <source>
        <dbReference type="Proteomes" id="UP000886501"/>
    </source>
</evidence>
<reference evidence="1" key="2">
    <citation type="journal article" date="2020" name="Nat. Commun.">
        <title>Large-scale genome sequencing of mycorrhizal fungi provides insights into the early evolution of symbiotic traits.</title>
        <authorList>
            <person name="Miyauchi S."/>
            <person name="Kiss E."/>
            <person name="Kuo A."/>
            <person name="Drula E."/>
            <person name="Kohler A."/>
            <person name="Sanchez-Garcia M."/>
            <person name="Morin E."/>
            <person name="Andreopoulos B."/>
            <person name="Barry K.W."/>
            <person name="Bonito G."/>
            <person name="Buee M."/>
            <person name="Carver A."/>
            <person name="Chen C."/>
            <person name="Cichocki N."/>
            <person name="Clum A."/>
            <person name="Culley D."/>
            <person name="Crous P.W."/>
            <person name="Fauchery L."/>
            <person name="Girlanda M."/>
            <person name="Hayes R.D."/>
            <person name="Keri Z."/>
            <person name="LaButti K."/>
            <person name="Lipzen A."/>
            <person name="Lombard V."/>
            <person name="Magnuson J."/>
            <person name="Maillard F."/>
            <person name="Murat C."/>
            <person name="Nolan M."/>
            <person name="Ohm R.A."/>
            <person name="Pangilinan J."/>
            <person name="Pereira M.F."/>
            <person name="Perotto S."/>
            <person name="Peter M."/>
            <person name="Pfister S."/>
            <person name="Riley R."/>
            <person name="Sitrit Y."/>
            <person name="Stielow J.B."/>
            <person name="Szollosi G."/>
            <person name="Zifcakova L."/>
            <person name="Stursova M."/>
            <person name="Spatafora J.W."/>
            <person name="Tedersoo L."/>
            <person name="Vaario L.M."/>
            <person name="Yamada A."/>
            <person name="Yan M."/>
            <person name="Wang P."/>
            <person name="Xu J."/>
            <person name="Bruns T."/>
            <person name="Baldrian P."/>
            <person name="Vilgalys R."/>
            <person name="Dunand C."/>
            <person name="Henrissat B."/>
            <person name="Grigoriev I.V."/>
            <person name="Hibbett D."/>
            <person name="Nagy L.G."/>
            <person name="Martin F.M."/>
        </authorList>
    </citation>
    <scope>NUCLEOTIDE SEQUENCE</scope>
    <source>
        <strain evidence="1">P2</strain>
    </source>
</reference>
<keyword evidence="2" id="KW-1185">Reference proteome</keyword>
<reference evidence="1" key="1">
    <citation type="submission" date="2019-10" db="EMBL/GenBank/DDBJ databases">
        <authorList>
            <consortium name="DOE Joint Genome Institute"/>
            <person name="Kuo A."/>
            <person name="Miyauchi S."/>
            <person name="Kiss E."/>
            <person name="Drula E."/>
            <person name="Kohler A."/>
            <person name="Sanchez-Garcia M."/>
            <person name="Andreopoulos B."/>
            <person name="Barry K.W."/>
            <person name="Bonito G."/>
            <person name="Buee M."/>
            <person name="Carver A."/>
            <person name="Chen C."/>
            <person name="Cichocki N."/>
            <person name="Clum A."/>
            <person name="Culley D."/>
            <person name="Crous P.W."/>
            <person name="Fauchery L."/>
            <person name="Girlanda M."/>
            <person name="Hayes R."/>
            <person name="Keri Z."/>
            <person name="Labutti K."/>
            <person name="Lipzen A."/>
            <person name="Lombard V."/>
            <person name="Magnuson J."/>
            <person name="Maillard F."/>
            <person name="Morin E."/>
            <person name="Murat C."/>
            <person name="Nolan M."/>
            <person name="Ohm R."/>
            <person name="Pangilinan J."/>
            <person name="Pereira M."/>
            <person name="Perotto S."/>
            <person name="Peter M."/>
            <person name="Riley R."/>
            <person name="Sitrit Y."/>
            <person name="Stielow B."/>
            <person name="Szollosi G."/>
            <person name="Zifcakova L."/>
            <person name="Stursova M."/>
            <person name="Spatafora J.W."/>
            <person name="Tedersoo L."/>
            <person name="Vaario L.-M."/>
            <person name="Yamada A."/>
            <person name="Yan M."/>
            <person name="Wang P."/>
            <person name="Xu J."/>
            <person name="Bruns T."/>
            <person name="Baldrian P."/>
            <person name="Vilgalys R."/>
            <person name="Henrissat B."/>
            <person name="Grigoriev I.V."/>
            <person name="Hibbett D."/>
            <person name="Nagy L.G."/>
            <person name="Martin F.M."/>
        </authorList>
    </citation>
    <scope>NUCLEOTIDE SEQUENCE</scope>
    <source>
        <strain evidence="1">P2</strain>
    </source>
</reference>
<gene>
    <name evidence="1" type="ORF">BDM02DRAFT_3115261</name>
</gene>